<keyword evidence="2" id="KW-0472">Membrane</keyword>
<keyword evidence="2" id="KW-0812">Transmembrane</keyword>
<evidence type="ECO:0000313" key="3">
    <source>
        <dbReference type="EMBL" id="TLD70602.1"/>
    </source>
</evidence>
<gene>
    <name evidence="3" type="ORF">FEM03_12870</name>
</gene>
<dbReference type="Proteomes" id="UP000306196">
    <property type="component" value="Unassembled WGS sequence"/>
</dbReference>
<proteinExistence type="predicted"/>
<evidence type="ECO:0000313" key="4">
    <source>
        <dbReference type="Proteomes" id="UP000306196"/>
    </source>
</evidence>
<dbReference type="AlphaFoldDB" id="A0A5R8KE68"/>
<organism evidence="3 4">
    <name type="scientific">Phragmitibacter flavus</name>
    <dbReference type="NCBI Taxonomy" id="2576071"/>
    <lineage>
        <taxon>Bacteria</taxon>
        <taxon>Pseudomonadati</taxon>
        <taxon>Verrucomicrobiota</taxon>
        <taxon>Verrucomicrobiia</taxon>
        <taxon>Verrucomicrobiales</taxon>
        <taxon>Verrucomicrobiaceae</taxon>
        <taxon>Phragmitibacter</taxon>
    </lineage>
</organism>
<dbReference type="EMBL" id="VAUV01000008">
    <property type="protein sequence ID" value="TLD70602.1"/>
    <property type="molecule type" value="Genomic_DNA"/>
</dbReference>
<keyword evidence="2" id="KW-1133">Transmembrane helix</keyword>
<name>A0A5R8KE68_9BACT</name>
<feature type="region of interest" description="Disordered" evidence="1">
    <location>
        <begin position="58"/>
        <end position="93"/>
    </location>
</feature>
<feature type="compositionally biased region" description="Basic and acidic residues" evidence="1">
    <location>
        <begin position="78"/>
        <end position="93"/>
    </location>
</feature>
<evidence type="ECO:0000256" key="1">
    <source>
        <dbReference type="SAM" id="MobiDB-lite"/>
    </source>
</evidence>
<evidence type="ECO:0000256" key="2">
    <source>
        <dbReference type="SAM" id="Phobius"/>
    </source>
</evidence>
<accession>A0A5R8KE68</accession>
<comment type="caution">
    <text evidence="3">The sequence shown here is derived from an EMBL/GenBank/DDBJ whole genome shotgun (WGS) entry which is preliminary data.</text>
</comment>
<keyword evidence="4" id="KW-1185">Reference proteome</keyword>
<feature type="transmembrane region" description="Helical" evidence="2">
    <location>
        <begin position="25"/>
        <end position="49"/>
    </location>
</feature>
<protein>
    <submittedName>
        <fullName evidence="3">Uncharacterized protein</fullName>
    </submittedName>
</protein>
<sequence>MNAGPTAPTITVSLKETSSDLGSHAATGVLLGLLIFLLLCFVFGAIALARRRRRHVEQESAGLDPVELPNGSPADPTTRADWERDADWWKKSS</sequence>
<reference evidence="3 4" key="1">
    <citation type="submission" date="2019-05" db="EMBL/GenBank/DDBJ databases">
        <title>Verrucobacter flavum gen. nov., sp. nov. a new member of the family Verrucomicrobiaceae.</title>
        <authorList>
            <person name="Szuroczki S."/>
            <person name="Abbaszade G."/>
            <person name="Szabo A."/>
            <person name="Felfoldi T."/>
            <person name="Schumann P."/>
            <person name="Boka K."/>
            <person name="Keki Z."/>
            <person name="Toumi M."/>
            <person name="Toth E."/>
        </authorList>
    </citation>
    <scope>NUCLEOTIDE SEQUENCE [LARGE SCALE GENOMIC DNA]</scope>
    <source>
        <strain evidence="3 4">MG-N-17</strain>
    </source>
</reference>
<dbReference type="RefSeq" id="WP_138086659.1">
    <property type="nucleotide sequence ID" value="NZ_VAUV01000008.1"/>
</dbReference>